<evidence type="ECO:0000256" key="4">
    <source>
        <dbReference type="ARBA" id="ARBA00023136"/>
    </source>
</evidence>
<feature type="transmembrane region" description="Helical" evidence="5">
    <location>
        <begin position="29"/>
        <end position="47"/>
    </location>
</feature>
<evidence type="ECO:0000259" key="6">
    <source>
        <dbReference type="Pfam" id="PF14378"/>
    </source>
</evidence>
<feature type="transmembrane region" description="Helical" evidence="5">
    <location>
        <begin position="301"/>
        <end position="318"/>
    </location>
</feature>
<evidence type="ECO:0000313" key="7">
    <source>
        <dbReference type="EMBL" id="KMO84268.1"/>
    </source>
</evidence>
<dbReference type="Gene3D" id="1.20.144.10">
    <property type="entry name" value="Phosphatidic acid phosphatase type 2/haloperoxidase"/>
    <property type="match status" value="1"/>
</dbReference>
<keyword evidence="8" id="KW-1185">Reference proteome</keyword>
<feature type="transmembrane region" description="Helical" evidence="5">
    <location>
        <begin position="53"/>
        <end position="72"/>
    </location>
</feature>
<dbReference type="PANTHER" id="PTHR31310">
    <property type="match status" value="1"/>
</dbReference>
<proteinExistence type="predicted"/>
<feature type="transmembrane region" description="Helical" evidence="5">
    <location>
        <begin position="275"/>
        <end position="294"/>
    </location>
</feature>
<keyword evidence="3 5" id="KW-1133">Transmembrane helix</keyword>
<dbReference type="PANTHER" id="PTHR31310:SF7">
    <property type="entry name" value="PA-PHOSPHATASE RELATED-FAMILY PROTEIN DDB_G0268928"/>
    <property type="match status" value="1"/>
</dbReference>
<feature type="transmembrane region" description="Helical" evidence="5">
    <location>
        <begin position="174"/>
        <end position="193"/>
    </location>
</feature>
<protein>
    <submittedName>
        <fullName evidence="7">PAP2 superfamily protein</fullName>
    </submittedName>
</protein>
<feature type="transmembrane region" description="Helical" evidence="5">
    <location>
        <begin position="324"/>
        <end position="342"/>
    </location>
</feature>
<comment type="subcellular location">
    <subcellularLocation>
        <location evidence="1">Membrane</location>
        <topology evidence="1">Multi-pass membrane protein</topology>
    </subcellularLocation>
</comment>
<reference evidence="7 8" key="1">
    <citation type="journal article" date="2015" name="Genome Biol. Evol.">
        <title>Characterization of Three Mycobacterium spp. with Potential Use in Bioremediation by Genome Sequencing and Comparative Genomics.</title>
        <authorList>
            <person name="Das S."/>
            <person name="Pettersson B.M."/>
            <person name="Behra P.R."/>
            <person name="Ramesh M."/>
            <person name="Dasgupta S."/>
            <person name="Bhattacharya A."/>
            <person name="Kirsebom L.A."/>
        </authorList>
    </citation>
    <scope>NUCLEOTIDE SEQUENCE [LARGE SCALE GENOMIC DNA]</scope>
    <source>
        <strain evidence="7 8">DSM 44219</strain>
    </source>
</reference>
<dbReference type="OrthoDB" id="629685at2"/>
<dbReference type="PATRIC" id="fig|1800.3.peg.864"/>
<keyword evidence="4 5" id="KW-0472">Membrane</keyword>
<dbReference type="InterPro" id="IPR052185">
    <property type="entry name" value="IPC_Synthase-Related"/>
</dbReference>
<evidence type="ECO:0000256" key="1">
    <source>
        <dbReference type="ARBA" id="ARBA00004141"/>
    </source>
</evidence>
<evidence type="ECO:0000256" key="5">
    <source>
        <dbReference type="SAM" id="Phobius"/>
    </source>
</evidence>
<keyword evidence="2 5" id="KW-0812">Transmembrane</keyword>
<evidence type="ECO:0000256" key="2">
    <source>
        <dbReference type="ARBA" id="ARBA00022692"/>
    </source>
</evidence>
<dbReference type="EMBL" id="JYNX01000018">
    <property type="protein sequence ID" value="KMO84268.1"/>
    <property type="molecule type" value="Genomic_DNA"/>
</dbReference>
<feature type="transmembrane region" description="Helical" evidence="5">
    <location>
        <begin position="144"/>
        <end position="167"/>
    </location>
</feature>
<dbReference type="SUPFAM" id="SSF48317">
    <property type="entry name" value="Acid phosphatase/Vanadium-dependent haloperoxidase"/>
    <property type="match status" value="1"/>
</dbReference>
<evidence type="ECO:0000256" key="3">
    <source>
        <dbReference type="ARBA" id="ARBA00022989"/>
    </source>
</evidence>
<gene>
    <name evidence="7" type="ORF">MCHUDSM44219_00863</name>
</gene>
<dbReference type="InterPro" id="IPR036938">
    <property type="entry name" value="PAP2/HPO_sf"/>
</dbReference>
<dbReference type="InterPro" id="IPR026841">
    <property type="entry name" value="Aur1/Ipt1"/>
</dbReference>
<name>A0A0J6WQ62_MYCCU</name>
<organism evidence="7 8">
    <name type="scientific">Mycolicibacterium chubuense</name>
    <name type="common">Mycobacterium chubuense</name>
    <dbReference type="NCBI Taxonomy" id="1800"/>
    <lineage>
        <taxon>Bacteria</taxon>
        <taxon>Bacillati</taxon>
        <taxon>Actinomycetota</taxon>
        <taxon>Actinomycetes</taxon>
        <taxon>Mycobacteriales</taxon>
        <taxon>Mycobacteriaceae</taxon>
        <taxon>Mycolicibacterium</taxon>
    </lineage>
</organism>
<sequence>MSAIDQSSIAPTRDTDLPSPARRASRLRIARWVAVTIWATVVVWRTVTDGFAFNRELLLVYICTGLIAASIGQGRRVFYVVRDWLPFALVLIAYDLSRGAADLIGRPTLWHWQADADRAMFFGAMPTVWLQERLKLPSPPWWEVVISSVYMSFFILPYVIAGVLWLRDREEWKAFVRLFVGLNLAALLIYALLPAAPPWAAARCTAGDVTGGPSGPRCMFRSARGVPDGGLLGSMQVTQDGAHDWVERIVGRGWGKLNLHSATALLDQGQASVNLVAAIPSLHAGMSAALAAFLWTRVQRWWRPLLVAYPVVMAFTLVYSAEHYVVDLLLGWALAAVVILALSRFEARRRRAADTI</sequence>
<dbReference type="Pfam" id="PF14378">
    <property type="entry name" value="PAP2_3"/>
    <property type="match status" value="1"/>
</dbReference>
<evidence type="ECO:0000313" key="8">
    <source>
        <dbReference type="Proteomes" id="UP000036176"/>
    </source>
</evidence>
<dbReference type="Proteomes" id="UP000036176">
    <property type="component" value="Unassembled WGS sequence"/>
</dbReference>
<dbReference type="AlphaFoldDB" id="A0A0J6WQ62"/>
<feature type="domain" description="Inositolphosphotransferase Aur1/Ipt1" evidence="6">
    <location>
        <begin position="128"/>
        <end position="340"/>
    </location>
</feature>
<dbReference type="RefSeq" id="WP_048416973.1">
    <property type="nucleotide sequence ID" value="NZ_JYNX01000018.1"/>
</dbReference>
<dbReference type="GO" id="GO:0016020">
    <property type="term" value="C:membrane"/>
    <property type="evidence" value="ECO:0007669"/>
    <property type="project" value="UniProtKB-SubCell"/>
</dbReference>
<comment type="caution">
    <text evidence="7">The sequence shown here is derived from an EMBL/GenBank/DDBJ whole genome shotgun (WGS) entry which is preliminary data.</text>
</comment>
<accession>A0A0J6WQ62</accession>